<comment type="caution">
    <text evidence="2">The sequence shown here is derived from an EMBL/GenBank/DDBJ whole genome shotgun (WGS) entry which is preliminary data.</text>
</comment>
<proteinExistence type="predicted"/>
<dbReference type="Pfam" id="PF13649">
    <property type="entry name" value="Methyltransf_25"/>
    <property type="match status" value="1"/>
</dbReference>
<keyword evidence="2" id="KW-0489">Methyltransferase</keyword>
<dbReference type="RefSeq" id="WP_119597796.1">
    <property type="nucleotide sequence ID" value="NZ_QXQA01000001.1"/>
</dbReference>
<dbReference type="InterPro" id="IPR029063">
    <property type="entry name" value="SAM-dependent_MTases_sf"/>
</dbReference>
<feature type="domain" description="Methyltransferase" evidence="1">
    <location>
        <begin position="47"/>
        <end position="141"/>
    </location>
</feature>
<dbReference type="PANTHER" id="PTHR43591">
    <property type="entry name" value="METHYLTRANSFERASE"/>
    <property type="match status" value="1"/>
</dbReference>
<dbReference type="EMBL" id="QXQA01000001">
    <property type="protein sequence ID" value="RIX60421.1"/>
    <property type="molecule type" value="Genomic_DNA"/>
</dbReference>
<keyword evidence="2" id="KW-0808">Transferase</keyword>
<dbReference type="AlphaFoldDB" id="A0A3A1VIY1"/>
<dbReference type="OrthoDB" id="465705at2"/>
<dbReference type="CDD" id="cd02440">
    <property type="entry name" value="AdoMet_MTases"/>
    <property type="match status" value="1"/>
</dbReference>
<sequence>MDQQVKKQFDAAAKQYDGQRRGLIPCFDGFYGAVVEWTEVQTSEPRILDLGAGTGLLSAMLLAKYPDARMTLIDFSSDMLEQAKARFAGNDRIAYITADYTSYPFDEPFDAIVSSLSIHHLPHPQKQALFKSIRGWLKPGGRFINADQAAGATELFDQTYRQLWLRDCAASGLNEDAIQASVKRRSFDINAKLIQQLEWLQDAGFSDVDCVFKSNEFAVFVAQA</sequence>
<dbReference type="GO" id="GO:0032259">
    <property type="term" value="P:methylation"/>
    <property type="evidence" value="ECO:0007669"/>
    <property type="project" value="UniProtKB-KW"/>
</dbReference>
<dbReference type="Gene3D" id="3.40.50.150">
    <property type="entry name" value="Vaccinia Virus protein VP39"/>
    <property type="match status" value="1"/>
</dbReference>
<evidence type="ECO:0000259" key="1">
    <source>
        <dbReference type="Pfam" id="PF13649"/>
    </source>
</evidence>
<accession>A0A3A1VIY1</accession>
<keyword evidence="3" id="KW-1185">Reference proteome</keyword>
<evidence type="ECO:0000313" key="2">
    <source>
        <dbReference type="EMBL" id="RIX60421.1"/>
    </source>
</evidence>
<organism evidence="2 3">
    <name type="scientific">Paenibacillus nanensis</name>
    <dbReference type="NCBI Taxonomy" id="393251"/>
    <lineage>
        <taxon>Bacteria</taxon>
        <taxon>Bacillati</taxon>
        <taxon>Bacillota</taxon>
        <taxon>Bacilli</taxon>
        <taxon>Bacillales</taxon>
        <taxon>Paenibacillaceae</taxon>
        <taxon>Paenibacillus</taxon>
    </lineage>
</organism>
<name>A0A3A1VIY1_9BACL</name>
<gene>
    <name evidence="2" type="ORF">D3P08_02360</name>
</gene>
<evidence type="ECO:0000313" key="3">
    <source>
        <dbReference type="Proteomes" id="UP000266482"/>
    </source>
</evidence>
<dbReference type="SUPFAM" id="SSF53335">
    <property type="entry name" value="S-adenosyl-L-methionine-dependent methyltransferases"/>
    <property type="match status" value="1"/>
</dbReference>
<reference evidence="2 3" key="1">
    <citation type="submission" date="2018-09" db="EMBL/GenBank/DDBJ databases">
        <title>Paenibacillus aracenensis nov. sp. isolated from a cave in southern Spain.</title>
        <authorList>
            <person name="Jurado V."/>
            <person name="Gutierrez-Patricio S."/>
            <person name="Gonzalez-Pimentel J.L."/>
            <person name="Miller A.Z."/>
            <person name="Laiz L."/>
            <person name="Saiz-Jimenez C."/>
        </authorList>
    </citation>
    <scope>NUCLEOTIDE SEQUENCE [LARGE SCALE GENOMIC DNA]</scope>
    <source>
        <strain evidence="2 3">DSM 22867</strain>
    </source>
</reference>
<dbReference type="InterPro" id="IPR041698">
    <property type="entry name" value="Methyltransf_25"/>
</dbReference>
<protein>
    <submittedName>
        <fullName evidence="2">Class I SAM-dependent methyltransferase</fullName>
    </submittedName>
</protein>
<dbReference type="GO" id="GO:0008168">
    <property type="term" value="F:methyltransferase activity"/>
    <property type="evidence" value="ECO:0007669"/>
    <property type="project" value="UniProtKB-KW"/>
</dbReference>
<dbReference type="Proteomes" id="UP000266482">
    <property type="component" value="Unassembled WGS sequence"/>
</dbReference>